<gene>
    <name evidence="2" type="ORF">H4R34_001403</name>
</gene>
<protein>
    <submittedName>
        <fullName evidence="2">Uncharacterized protein</fullName>
    </submittedName>
</protein>
<feature type="signal peptide" evidence="1">
    <location>
        <begin position="1"/>
        <end position="19"/>
    </location>
</feature>
<dbReference type="Proteomes" id="UP001151582">
    <property type="component" value="Unassembled WGS sequence"/>
</dbReference>
<dbReference type="EMBL" id="JANBQB010000064">
    <property type="protein sequence ID" value="KAJ1983247.1"/>
    <property type="molecule type" value="Genomic_DNA"/>
</dbReference>
<keyword evidence="3" id="KW-1185">Reference proteome</keyword>
<proteinExistence type="predicted"/>
<evidence type="ECO:0000256" key="1">
    <source>
        <dbReference type="SAM" id="SignalP"/>
    </source>
</evidence>
<feature type="chain" id="PRO_5040720322" evidence="1">
    <location>
        <begin position="20"/>
        <end position="58"/>
    </location>
</feature>
<dbReference type="AlphaFoldDB" id="A0A9W8B4S6"/>
<keyword evidence="1" id="KW-0732">Signal</keyword>
<comment type="caution">
    <text evidence="2">The sequence shown here is derived from an EMBL/GenBank/DDBJ whole genome shotgun (WGS) entry which is preliminary data.</text>
</comment>
<organism evidence="2 3">
    <name type="scientific">Dimargaris verticillata</name>
    <dbReference type="NCBI Taxonomy" id="2761393"/>
    <lineage>
        <taxon>Eukaryota</taxon>
        <taxon>Fungi</taxon>
        <taxon>Fungi incertae sedis</taxon>
        <taxon>Zoopagomycota</taxon>
        <taxon>Kickxellomycotina</taxon>
        <taxon>Dimargaritomycetes</taxon>
        <taxon>Dimargaritales</taxon>
        <taxon>Dimargaritaceae</taxon>
        <taxon>Dimargaris</taxon>
    </lineage>
</organism>
<reference evidence="2" key="1">
    <citation type="submission" date="2022-07" db="EMBL/GenBank/DDBJ databases">
        <title>Phylogenomic reconstructions and comparative analyses of Kickxellomycotina fungi.</title>
        <authorList>
            <person name="Reynolds N.K."/>
            <person name="Stajich J.E."/>
            <person name="Barry K."/>
            <person name="Grigoriev I.V."/>
            <person name="Crous P."/>
            <person name="Smith M.E."/>
        </authorList>
    </citation>
    <scope>NUCLEOTIDE SEQUENCE</scope>
    <source>
        <strain evidence="2">RSA 567</strain>
    </source>
</reference>
<sequence length="58" mass="6256">MNVLSVTLLAVTMATLALASQKPTDKPIRGLAEILNTPADSIPVKRSNGQWVQVKIKK</sequence>
<evidence type="ECO:0000313" key="3">
    <source>
        <dbReference type="Proteomes" id="UP001151582"/>
    </source>
</evidence>
<name>A0A9W8B4S6_9FUNG</name>
<evidence type="ECO:0000313" key="2">
    <source>
        <dbReference type="EMBL" id="KAJ1983247.1"/>
    </source>
</evidence>
<accession>A0A9W8B4S6</accession>